<evidence type="ECO:0000256" key="4">
    <source>
        <dbReference type="SAM" id="Coils"/>
    </source>
</evidence>
<feature type="transmembrane region" description="Helical" evidence="5">
    <location>
        <begin position="77"/>
        <end position="100"/>
    </location>
</feature>
<dbReference type="GO" id="GO:0046983">
    <property type="term" value="F:protein dimerization activity"/>
    <property type="evidence" value="ECO:0007669"/>
    <property type="project" value="InterPro"/>
</dbReference>
<feature type="coiled-coil region" evidence="4">
    <location>
        <begin position="161"/>
        <end position="188"/>
    </location>
</feature>
<evidence type="ECO:0000313" key="7">
    <source>
        <dbReference type="EMBL" id="TXS94814.1"/>
    </source>
</evidence>
<dbReference type="GO" id="GO:0000155">
    <property type="term" value="F:phosphorelay sensor kinase activity"/>
    <property type="evidence" value="ECO:0007669"/>
    <property type="project" value="InterPro"/>
</dbReference>
<sequence length="375" mass="41785">MPKWLREFGLDRASAVLTWGLVASTSLYFLLLQLQPWHWRVLLAGFLYLAFLALFLALSHSEIQGSRHYRAAGMSGLYALVVALYFTVPFGFTGVLMAVWCALLPYFLPLRLALCLSPLLSLPLWLVYRDYWQQEDSLLNALLFWALNLFAMITMNNALQERRAREAADELNRRLQATRTLLNEASRQSERTRIARNIHDLLGHHLTALSLHLQVAARRSEGEVRDTIERCHAIAGLLLSDVREAVSELREHSGLDLHQALVALTRNIPRLQVDLKVTANPTDLAVAETILACVQESLTNSLRHSGATLFSIELMETNGGLDLRLGDNGACTPPVQPGNGLRGLRERVAALDGHIAFRASPAGFETRVQLPGDQA</sequence>
<dbReference type="InterPro" id="IPR036890">
    <property type="entry name" value="HATPase_C_sf"/>
</dbReference>
<dbReference type="RefSeq" id="WP_148062657.1">
    <property type="nucleotide sequence ID" value="NZ_VRYZ01000001.1"/>
</dbReference>
<comment type="caution">
    <text evidence="7">The sequence shown here is derived from an EMBL/GenBank/DDBJ whole genome shotgun (WGS) entry which is preliminary data.</text>
</comment>
<feature type="transmembrane region" description="Helical" evidence="5">
    <location>
        <begin position="12"/>
        <end position="31"/>
    </location>
</feature>
<evidence type="ECO:0000259" key="6">
    <source>
        <dbReference type="Pfam" id="PF07730"/>
    </source>
</evidence>
<dbReference type="Gene3D" id="1.20.5.1930">
    <property type="match status" value="1"/>
</dbReference>
<dbReference type="InterPro" id="IPR011712">
    <property type="entry name" value="Sig_transdc_His_kin_sub3_dim/P"/>
</dbReference>
<keyword evidence="5" id="KW-1133">Transmembrane helix</keyword>
<evidence type="ECO:0000256" key="3">
    <source>
        <dbReference type="ARBA" id="ARBA00023012"/>
    </source>
</evidence>
<feature type="transmembrane region" description="Helical" evidence="5">
    <location>
        <begin position="37"/>
        <end position="57"/>
    </location>
</feature>
<keyword evidence="1" id="KW-0808">Transferase</keyword>
<evidence type="ECO:0000256" key="1">
    <source>
        <dbReference type="ARBA" id="ARBA00022679"/>
    </source>
</evidence>
<proteinExistence type="predicted"/>
<dbReference type="Proteomes" id="UP000321933">
    <property type="component" value="Unassembled WGS sequence"/>
</dbReference>
<dbReference type="InterPro" id="IPR050482">
    <property type="entry name" value="Sensor_HK_TwoCompSys"/>
</dbReference>
<evidence type="ECO:0000256" key="2">
    <source>
        <dbReference type="ARBA" id="ARBA00022777"/>
    </source>
</evidence>
<dbReference type="PANTHER" id="PTHR24421">
    <property type="entry name" value="NITRATE/NITRITE SENSOR PROTEIN NARX-RELATED"/>
    <property type="match status" value="1"/>
</dbReference>
<evidence type="ECO:0000256" key="5">
    <source>
        <dbReference type="SAM" id="Phobius"/>
    </source>
</evidence>
<keyword evidence="4" id="KW-0175">Coiled coil</keyword>
<keyword evidence="3" id="KW-0902">Two-component regulatory system</keyword>
<dbReference type="AlphaFoldDB" id="A0A5C9A485"/>
<dbReference type="OrthoDB" id="9797605at2"/>
<dbReference type="GO" id="GO:0016020">
    <property type="term" value="C:membrane"/>
    <property type="evidence" value="ECO:0007669"/>
    <property type="project" value="InterPro"/>
</dbReference>
<feature type="transmembrane region" description="Helical" evidence="5">
    <location>
        <begin position="106"/>
        <end position="126"/>
    </location>
</feature>
<evidence type="ECO:0000313" key="8">
    <source>
        <dbReference type="Proteomes" id="UP000321933"/>
    </source>
</evidence>
<dbReference type="Gene3D" id="3.30.565.10">
    <property type="entry name" value="Histidine kinase-like ATPase, C-terminal domain"/>
    <property type="match status" value="1"/>
</dbReference>
<gene>
    <name evidence="7" type="ORF">FVW59_02590</name>
</gene>
<protein>
    <recommendedName>
        <fullName evidence="6">Signal transduction histidine kinase subgroup 3 dimerisation and phosphoacceptor domain-containing protein</fullName>
    </recommendedName>
</protein>
<accession>A0A5C9A485</accession>
<keyword evidence="5" id="KW-0472">Membrane</keyword>
<feature type="transmembrane region" description="Helical" evidence="5">
    <location>
        <begin position="138"/>
        <end position="155"/>
    </location>
</feature>
<name>A0A5C9A485_9GAMM</name>
<dbReference type="CDD" id="cd16917">
    <property type="entry name" value="HATPase_UhpB-NarQ-NarX-like"/>
    <property type="match status" value="1"/>
</dbReference>
<reference evidence="7 8" key="1">
    <citation type="submission" date="2019-08" db="EMBL/GenBank/DDBJ databases">
        <title>Parahaliea maris sp. nov., isolated from the surface seawater.</title>
        <authorList>
            <person name="Liu Y."/>
        </authorList>
    </citation>
    <scope>NUCLEOTIDE SEQUENCE [LARGE SCALE GENOMIC DNA]</scope>
    <source>
        <strain evidence="7 8">S2-26</strain>
    </source>
</reference>
<feature type="domain" description="Signal transduction histidine kinase subgroup 3 dimerisation and phosphoacceptor" evidence="6">
    <location>
        <begin position="190"/>
        <end position="252"/>
    </location>
</feature>
<dbReference type="SUPFAM" id="SSF55874">
    <property type="entry name" value="ATPase domain of HSP90 chaperone/DNA topoisomerase II/histidine kinase"/>
    <property type="match status" value="1"/>
</dbReference>
<dbReference type="PANTHER" id="PTHR24421:SF59">
    <property type="entry name" value="OXYGEN SENSOR HISTIDINE KINASE NREB"/>
    <property type="match status" value="1"/>
</dbReference>
<keyword evidence="2" id="KW-0418">Kinase</keyword>
<organism evidence="7 8">
    <name type="scientific">Parahaliea aestuarii</name>
    <dbReference type="NCBI Taxonomy" id="1852021"/>
    <lineage>
        <taxon>Bacteria</taxon>
        <taxon>Pseudomonadati</taxon>
        <taxon>Pseudomonadota</taxon>
        <taxon>Gammaproteobacteria</taxon>
        <taxon>Cellvibrionales</taxon>
        <taxon>Halieaceae</taxon>
        <taxon>Parahaliea</taxon>
    </lineage>
</organism>
<keyword evidence="5" id="KW-0812">Transmembrane</keyword>
<keyword evidence="8" id="KW-1185">Reference proteome</keyword>
<dbReference type="Pfam" id="PF07730">
    <property type="entry name" value="HisKA_3"/>
    <property type="match status" value="1"/>
</dbReference>
<dbReference type="EMBL" id="VRYZ01000001">
    <property type="protein sequence ID" value="TXS94814.1"/>
    <property type="molecule type" value="Genomic_DNA"/>
</dbReference>